<dbReference type="AlphaFoldDB" id="A0A1T4MIM0"/>
<proteinExistence type="predicted"/>
<name>A0A1T4MIM0_9BACT</name>
<evidence type="ECO:0000313" key="1">
    <source>
        <dbReference type="EMBL" id="SJZ66696.1"/>
    </source>
</evidence>
<dbReference type="EMBL" id="FUWR01000005">
    <property type="protein sequence ID" value="SJZ66696.1"/>
    <property type="molecule type" value="Genomic_DNA"/>
</dbReference>
<accession>A0A1T4MIM0</accession>
<gene>
    <name evidence="1" type="ORF">SAMN02745119_01308</name>
</gene>
<dbReference type="Proteomes" id="UP000190102">
    <property type="component" value="Unassembled WGS sequence"/>
</dbReference>
<sequence>MTNIQGNPYYLTMLQKRIRIFSTTLLSILALATILMAPVAALSHQDLPKTVSSAAAATGCDDCHHDAADTQQDDCCATTACACACHAPLTLKAITVPLPVAIASNFNLPTPQAPPQVYISIFVPPQNRF</sequence>
<protein>
    <submittedName>
        <fullName evidence="1">Uncharacterized protein</fullName>
    </submittedName>
</protein>
<reference evidence="2" key="1">
    <citation type="submission" date="2017-02" db="EMBL/GenBank/DDBJ databases">
        <authorList>
            <person name="Varghese N."/>
            <person name="Submissions S."/>
        </authorList>
    </citation>
    <scope>NUCLEOTIDE SEQUENCE [LARGE SCALE GENOMIC DNA]</scope>
    <source>
        <strain evidence="2">ATCC BAA-34</strain>
    </source>
</reference>
<evidence type="ECO:0000313" key="2">
    <source>
        <dbReference type="Proteomes" id="UP000190102"/>
    </source>
</evidence>
<dbReference type="STRING" id="115783.SAMN02745119_01308"/>
<keyword evidence="2" id="KW-1185">Reference proteome</keyword>
<organism evidence="1 2">
    <name type="scientific">Trichlorobacter thiogenes</name>
    <dbReference type="NCBI Taxonomy" id="115783"/>
    <lineage>
        <taxon>Bacteria</taxon>
        <taxon>Pseudomonadati</taxon>
        <taxon>Thermodesulfobacteriota</taxon>
        <taxon>Desulfuromonadia</taxon>
        <taxon>Geobacterales</taxon>
        <taxon>Geobacteraceae</taxon>
        <taxon>Trichlorobacter</taxon>
    </lineage>
</organism>
<dbReference type="OrthoDB" id="9940147at2"/>